<comment type="pathway">
    <text evidence="3">Sulfur metabolism; hydrogen sulfide biosynthesis; sulfite from sulfate.</text>
</comment>
<dbReference type="InterPro" id="IPR014729">
    <property type="entry name" value="Rossmann-like_a/b/a_fold"/>
</dbReference>
<dbReference type="PANTHER" id="PTHR46509:SF1">
    <property type="entry name" value="PHOSPHOADENOSINE PHOSPHOSULFATE REDUCTASE"/>
    <property type="match status" value="1"/>
</dbReference>
<dbReference type="SUPFAM" id="SSF52402">
    <property type="entry name" value="Adenine nucleotide alpha hydrolases-like"/>
    <property type="match status" value="1"/>
</dbReference>
<dbReference type="GO" id="GO:0005737">
    <property type="term" value="C:cytoplasm"/>
    <property type="evidence" value="ECO:0007669"/>
    <property type="project" value="TreeGrafter"/>
</dbReference>
<keyword evidence="2" id="KW-0560">Oxidoreductase</keyword>
<evidence type="ECO:0000259" key="5">
    <source>
        <dbReference type="Pfam" id="PF01507"/>
    </source>
</evidence>
<dbReference type="CDD" id="cd23945">
    <property type="entry name" value="PAPS_reductase"/>
    <property type="match status" value="1"/>
</dbReference>
<protein>
    <submittedName>
        <fullName evidence="6">BA75_00144T0</fullName>
    </submittedName>
</protein>
<evidence type="ECO:0000313" key="6">
    <source>
        <dbReference type="EMBL" id="ANZ74710.1"/>
    </source>
</evidence>
<name>A0A1B2J9N9_PICPA</name>
<feature type="domain" description="Phosphoadenosine phosphosulphate reductase" evidence="5">
    <location>
        <begin position="86"/>
        <end position="266"/>
    </location>
</feature>
<dbReference type="PANTHER" id="PTHR46509">
    <property type="entry name" value="PHOSPHOADENOSINE PHOSPHOSULFATE REDUCTASE"/>
    <property type="match status" value="1"/>
</dbReference>
<dbReference type="Pfam" id="PF01507">
    <property type="entry name" value="PAPS_reduct"/>
    <property type="match status" value="1"/>
</dbReference>
<dbReference type="Gene3D" id="3.40.50.620">
    <property type="entry name" value="HUPs"/>
    <property type="match status" value="1"/>
</dbReference>
<organism evidence="6 7">
    <name type="scientific">Komagataella pastoris</name>
    <name type="common">Yeast</name>
    <name type="synonym">Pichia pastoris</name>
    <dbReference type="NCBI Taxonomy" id="4922"/>
    <lineage>
        <taxon>Eukaryota</taxon>
        <taxon>Fungi</taxon>
        <taxon>Dikarya</taxon>
        <taxon>Ascomycota</taxon>
        <taxon>Saccharomycotina</taxon>
        <taxon>Pichiomycetes</taxon>
        <taxon>Pichiales</taxon>
        <taxon>Pichiaceae</taxon>
        <taxon>Komagataella</taxon>
    </lineage>
</organism>
<dbReference type="GO" id="GO:0019379">
    <property type="term" value="P:sulfate assimilation, phosphoadenylyl sulfate reduction by phosphoadenylyl-sulfate reductase (thioredoxin)"/>
    <property type="evidence" value="ECO:0007669"/>
    <property type="project" value="InterPro"/>
</dbReference>
<dbReference type="NCBIfam" id="TIGR00434">
    <property type="entry name" value="cysH"/>
    <property type="match status" value="1"/>
</dbReference>
<feature type="region of interest" description="Disordered" evidence="4">
    <location>
        <begin position="262"/>
        <end position="282"/>
    </location>
</feature>
<dbReference type="GO" id="GO:0004604">
    <property type="term" value="F:phosphoadenylyl-sulfate reductase (thioredoxin) activity"/>
    <property type="evidence" value="ECO:0007669"/>
    <property type="project" value="InterPro"/>
</dbReference>
<dbReference type="AlphaFoldDB" id="A0A1B2J9N9"/>
<dbReference type="EMBL" id="CP014584">
    <property type="protein sequence ID" value="ANZ74710.1"/>
    <property type="molecule type" value="Genomic_DNA"/>
</dbReference>
<dbReference type="NCBIfam" id="NF002537">
    <property type="entry name" value="PRK02090.1"/>
    <property type="match status" value="1"/>
</dbReference>
<dbReference type="Proteomes" id="UP000094565">
    <property type="component" value="Chromosome 1"/>
</dbReference>
<evidence type="ECO:0000256" key="4">
    <source>
        <dbReference type="SAM" id="MobiDB-lite"/>
    </source>
</evidence>
<keyword evidence="7" id="KW-1185">Reference proteome</keyword>
<evidence type="ECO:0000313" key="7">
    <source>
        <dbReference type="Proteomes" id="UP000094565"/>
    </source>
</evidence>
<dbReference type="HAMAP" id="MF_00063">
    <property type="entry name" value="CysH"/>
    <property type="match status" value="1"/>
</dbReference>
<comment type="similarity">
    <text evidence="1">Belongs to the PAPS reductase family. CysH subfamily.</text>
</comment>
<dbReference type="OrthoDB" id="7869097at2759"/>
<dbReference type="InterPro" id="IPR004511">
    <property type="entry name" value="PAPS/APS_Rdtase"/>
</dbReference>
<dbReference type="InterPro" id="IPR011800">
    <property type="entry name" value="PAPS_reductase_CysH"/>
</dbReference>
<evidence type="ECO:0000256" key="2">
    <source>
        <dbReference type="ARBA" id="ARBA00023002"/>
    </source>
</evidence>
<sequence>MYQQDFSDLVIRSEVEKMFLPFYQLLIFLGFYCQQPNPDTSMPFTIGQSKTSLHLSKVQVDHLNLSLQNLSPEEIIQWSIITFPQLYQTTAFGLTGLCITDMVHKITAKKGKKHAIDLIFIDTLHHFPQTLDLVERVKDKYHCNVHVFQPQNATTELEFGAKYGENLWETDDNKYDYLVKVEPSQRAYHALDVCAVFTGRRRSQGGKRGELPVIEIDEISQVVKINPLASWGFEQVQNYIQANGVPYNELLDLGYKSVGDYHSTQPTKNGEDERAGRWRGKQKSECGIHEASRFAQYLKAQQNI</sequence>
<accession>A0A1B2J9N9</accession>
<feature type="compositionally biased region" description="Basic and acidic residues" evidence="4">
    <location>
        <begin position="269"/>
        <end position="282"/>
    </location>
</feature>
<dbReference type="InterPro" id="IPR002500">
    <property type="entry name" value="PAPS_reduct_dom"/>
</dbReference>
<proteinExistence type="inferred from homology"/>
<evidence type="ECO:0000256" key="1">
    <source>
        <dbReference type="ARBA" id="ARBA00009732"/>
    </source>
</evidence>
<gene>
    <name evidence="6" type="primary">MET16</name>
    <name evidence="6" type="ORF">ATY40_BA7500144</name>
</gene>
<evidence type="ECO:0000256" key="3">
    <source>
        <dbReference type="ARBA" id="ARBA00024327"/>
    </source>
</evidence>
<reference evidence="6 7" key="1">
    <citation type="submission" date="2016-02" db="EMBL/GenBank/DDBJ databases">
        <title>Comparative genomic and transcriptomic foundation for Pichia pastoris.</title>
        <authorList>
            <person name="Love K.R."/>
            <person name="Shah K.A."/>
            <person name="Whittaker C.A."/>
            <person name="Wu J."/>
            <person name="Bartlett M.C."/>
            <person name="Ma D."/>
            <person name="Leeson R.L."/>
            <person name="Priest M."/>
            <person name="Young S.K."/>
            <person name="Love J.C."/>
        </authorList>
    </citation>
    <scope>NUCLEOTIDE SEQUENCE [LARGE SCALE GENOMIC DNA]</scope>
    <source>
        <strain evidence="6 7">ATCC 28485</strain>
    </source>
</reference>
<dbReference type="NCBIfam" id="TIGR02057">
    <property type="entry name" value="PAPS_reductase"/>
    <property type="match status" value="1"/>
</dbReference>